<dbReference type="Proteomes" id="UP000764110">
    <property type="component" value="Unassembled WGS sequence"/>
</dbReference>
<keyword evidence="13" id="KW-0472">Membrane</keyword>
<dbReference type="InterPro" id="IPR014001">
    <property type="entry name" value="Helicase_ATP-bd"/>
</dbReference>
<dbReference type="PANTHER" id="PTHR43788">
    <property type="entry name" value="DNA2/NAM7 HELICASE FAMILY MEMBER"/>
    <property type="match status" value="1"/>
</dbReference>
<keyword evidence="7" id="KW-0812">Transmembrane</keyword>
<evidence type="ECO:0000256" key="13">
    <source>
        <dbReference type="ARBA" id="ARBA00023136"/>
    </source>
</evidence>
<keyword evidence="11" id="KW-0067">ATP-binding</keyword>
<accession>A0A9P8MKQ7</accession>
<dbReference type="CDD" id="cd18808">
    <property type="entry name" value="SF1_C_Upf1"/>
    <property type="match status" value="1"/>
</dbReference>
<comment type="similarity">
    <text evidence="4">Belongs to the DNA2/NAM7 helicase family.</text>
</comment>
<keyword evidence="10" id="KW-0347">Helicase</keyword>
<dbReference type="InterPro" id="IPR041677">
    <property type="entry name" value="DNA2/NAM7_AAA_11"/>
</dbReference>
<sequence length="992" mass="108586">MGDNPSSQRSADGGASRPTARSRSVSFRRQSTTERINEILESGRDRADTMSTDPAQLSRQLSPQAVAASEDGPAPDEMTGIVSRGSGQNYQALYMAGTTRSRPSIYSRRSRPAAEDGPAEDAPNQSPEGERESRSWLRRKLGALQSIELENKGSVARDHLALERTFLAWLRTSLAFASIGVAVTQLFRLNTTISDGNGNSDSATLRRLGKPLGSAFLGISILTLLLGARSLGCRRPRVGVMSWHTQERDMELVLLHFTSWWGFQTVSFAAPPPPASPSLACLRPRGLNQTSVANTSAGCVKKPAMPSEDAVDVPSFASTQLALLDRELKSEVDETSQLISNHSPTGLQRAGLAITNLVVSSQRTGLGGKTVLELGPDSATSATGELPEHGIRTGDIVLVAEQPAGSAKKREVRELERKGSRGVVTKVQRGFVNVALDDGKDEVPLPGRVWLVKLADEVTYRRMNQTMEKLQGMVEAEYSSFMRVLFGLSSPSPLPQDLSRDSQVGDIEWTDPTLNDSQKDAIRFALASREIALIHGPPGTGKTHTLIELILQMVKRKQRVLVCGPSNISVDNIVERLSPHKLPILRLGHPARLLPSVLHHSLDVLTNTSEAGAIVKDVRAEMDAKQASIKKTKSGKERREIYSDLKELRKEYRERERKCVSNLISGSKVVLATLHGSGGFQLRNEEFDVVVIDEASQALEAQCWVPLLSARKAVCAGDHLQLPPTIKSLNSKANPRPKDERLPIIKGMTLETTLFDRLLALHGPSIKRMLTTQYRMHEEIMRFPSEELYGSKLVAADAVKARLLKDLEYGVQDNEDTSAPLIFIDTQGGDFPERSEEDDKDNPQKGRGSLHSESKSNEMEAALVLQHAGQLVGAGVRPEDIAIVTPYNAQLGVLAPLKEKFPGIELGSVDGFQGREKEAVIVSLVRSNPDGEVGFLGEKRRLNVAMTRPRRSLTVIGDSETVKRGSNFLKKWMEFLEDNADLRYPDISSIVN</sequence>
<evidence type="ECO:0000313" key="19">
    <source>
        <dbReference type="EMBL" id="KAH0601074.1"/>
    </source>
</evidence>
<feature type="domain" description="Helicase ATP-binding" evidence="18">
    <location>
        <begin position="510"/>
        <end position="745"/>
    </location>
</feature>
<dbReference type="InterPro" id="IPR041679">
    <property type="entry name" value="DNA2/NAM7-like_C"/>
</dbReference>
<evidence type="ECO:0000256" key="7">
    <source>
        <dbReference type="ARBA" id="ARBA00022692"/>
    </source>
</evidence>
<feature type="compositionally biased region" description="Polar residues" evidence="16">
    <location>
        <begin position="19"/>
        <end position="30"/>
    </location>
</feature>
<evidence type="ECO:0000256" key="3">
    <source>
        <dbReference type="ARBA" id="ARBA00004496"/>
    </source>
</evidence>
<evidence type="ECO:0000256" key="12">
    <source>
        <dbReference type="ARBA" id="ARBA00022989"/>
    </source>
</evidence>
<dbReference type="PANTHER" id="PTHR43788:SF8">
    <property type="entry name" value="DNA-BINDING PROTEIN SMUBP-2"/>
    <property type="match status" value="1"/>
</dbReference>
<dbReference type="InterPro" id="IPR003807">
    <property type="entry name" value="DUF202"/>
</dbReference>
<keyword evidence="12" id="KW-1133">Transmembrane helix</keyword>
<evidence type="ECO:0000256" key="14">
    <source>
        <dbReference type="ARBA" id="ARBA00023242"/>
    </source>
</evidence>
<evidence type="ECO:0000256" key="15">
    <source>
        <dbReference type="ARBA" id="ARBA00048432"/>
    </source>
</evidence>
<evidence type="ECO:0000256" key="1">
    <source>
        <dbReference type="ARBA" id="ARBA00004123"/>
    </source>
</evidence>
<comment type="catalytic activity">
    <reaction evidence="15">
        <text>ATP + H2O = ADP + phosphate + H(+)</text>
        <dbReference type="Rhea" id="RHEA:13065"/>
        <dbReference type="ChEBI" id="CHEBI:15377"/>
        <dbReference type="ChEBI" id="CHEBI:15378"/>
        <dbReference type="ChEBI" id="CHEBI:30616"/>
        <dbReference type="ChEBI" id="CHEBI:43474"/>
        <dbReference type="ChEBI" id="CHEBI:456216"/>
        <dbReference type="EC" id="3.6.4.12"/>
    </reaction>
    <physiologicalReaction direction="left-to-right" evidence="15">
        <dbReference type="Rhea" id="RHEA:13066"/>
    </physiologicalReaction>
</comment>
<dbReference type="SMART" id="SM00487">
    <property type="entry name" value="DEXDc"/>
    <property type="match status" value="1"/>
</dbReference>
<dbReference type="GO" id="GO:0043139">
    <property type="term" value="F:5'-3' DNA helicase activity"/>
    <property type="evidence" value="ECO:0007669"/>
    <property type="project" value="TreeGrafter"/>
</dbReference>
<evidence type="ECO:0000256" key="4">
    <source>
        <dbReference type="ARBA" id="ARBA00007913"/>
    </source>
</evidence>
<evidence type="ECO:0000256" key="9">
    <source>
        <dbReference type="ARBA" id="ARBA00022801"/>
    </source>
</evidence>
<evidence type="ECO:0000256" key="6">
    <source>
        <dbReference type="ARBA" id="ARBA00022490"/>
    </source>
</evidence>
<dbReference type="InterPro" id="IPR050534">
    <property type="entry name" value="Coronavir_polyprotein_1ab"/>
</dbReference>
<feature type="domain" description="AAA+ ATPase" evidence="17">
    <location>
        <begin position="528"/>
        <end position="765"/>
    </location>
</feature>
<comment type="caution">
    <text evidence="19">The sequence shown here is derived from an EMBL/GenBank/DDBJ whole genome shotgun (WGS) entry which is preliminary data.</text>
</comment>
<dbReference type="GO" id="GO:0005524">
    <property type="term" value="F:ATP binding"/>
    <property type="evidence" value="ECO:0007669"/>
    <property type="project" value="UniProtKB-KW"/>
</dbReference>
<dbReference type="Pfam" id="PF13087">
    <property type="entry name" value="AAA_12"/>
    <property type="match status" value="1"/>
</dbReference>
<evidence type="ECO:0000256" key="16">
    <source>
        <dbReference type="SAM" id="MobiDB-lite"/>
    </source>
</evidence>
<evidence type="ECO:0000313" key="20">
    <source>
        <dbReference type="Proteomes" id="UP000764110"/>
    </source>
</evidence>
<dbReference type="InterPro" id="IPR027417">
    <property type="entry name" value="P-loop_NTPase"/>
</dbReference>
<dbReference type="InterPro" id="IPR048761">
    <property type="entry name" value="SMUBP-2_HCS1_1B"/>
</dbReference>
<name>A0A9P8MKQ7_9HYPO</name>
<reference evidence="19 20" key="1">
    <citation type="submission" date="2020-07" db="EMBL/GenBank/DDBJ databases">
        <title>Metarhizium humberi genome.</title>
        <authorList>
            <person name="Lysoe E."/>
        </authorList>
    </citation>
    <scope>NUCLEOTIDE SEQUENCE [LARGE SCALE GENOMIC DNA]</scope>
    <source>
        <strain evidence="19 20">ESALQ1638</strain>
    </source>
</reference>
<dbReference type="Pfam" id="PF02656">
    <property type="entry name" value="DUF202"/>
    <property type="match status" value="1"/>
</dbReference>
<dbReference type="Pfam" id="PF21138">
    <property type="entry name" value="SMUBP-2_HCS1_1B"/>
    <property type="match status" value="1"/>
</dbReference>
<comment type="subcellular location">
    <subcellularLocation>
        <location evidence="3">Cytoplasm</location>
    </subcellularLocation>
    <subcellularLocation>
        <location evidence="2">Endomembrane system</location>
        <topology evidence="2">Multi-pass membrane protein</topology>
    </subcellularLocation>
    <subcellularLocation>
        <location evidence="1">Nucleus</location>
    </subcellularLocation>
</comment>
<dbReference type="SMART" id="SM00382">
    <property type="entry name" value="AAA"/>
    <property type="match status" value="1"/>
</dbReference>
<evidence type="ECO:0000259" key="18">
    <source>
        <dbReference type="SMART" id="SM00487"/>
    </source>
</evidence>
<dbReference type="AlphaFoldDB" id="A0A9P8MKQ7"/>
<feature type="compositionally biased region" description="Polar residues" evidence="16">
    <location>
        <begin position="49"/>
        <end position="63"/>
    </location>
</feature>
<keyword evidence="20" id="KW-1185">Reference proteome</keyword>
<feature type="compositionally biased region" description="Basic and acidic residues" evidence="16">
    <location>
        <begin position="31"/>
        <end position="48"/>
    </location>
</feature>
<dbReference type="GO" id="GO:0005737">
    <property type="term" value="C:cytoplasm"/>
    <property type="evidence" value="ECO:0007669"/>
    <property type="project" value="UniProtKB-SubCell"/>
</dbReference>
<gene>
    <name evidence="19" type="ORF">MHUMG1_02075</name>
</gene>
<dbReference type="Pfam" id="PF13086">
    <property type="entry name" value="AAA_11"/>
    <property type="match status" value="1"/>
</dbReference>
<feature type="region of interest" description="Disordered" evidence="16">
    <location>
        <begin position="1"/>
        <end position="135"/>
    </location>
</feature>
<dbReference type="Gene3D" id="2.40.30.270">
    <property type="match status" value="1"/>
</dbReference>
<dbReference type="CDD" id="cd18044">
    <property type="entry name" value="DEXXQc_SMUBP2"/>
    <property type="match status" value="1"/>
</dbReference>
<dbReference type="GO" id="GO:0012505">
    <property type="term" value="C:endomembrane system"/>
    <property type="evidence" value="ECO:0007669"/>
    <property type="project" value="UniProtKB-SubCell"/>
</dbReference>
<dbReference type="GO" id="GO:0005634">
    <property type="term" value="C:nucleus"/>
    <property type="evidence" value="ECO:0007669"/>
    <property type="project" value="UniProtKB-SubCell"/>
</dbReference>
<dbReference type="EC" id="3.6.4.12" evidence="5"/>
<feature type="compositionally biased region" description="Polar residues" evidence="16">
    <location>
        <begin position="1"/>
        <end position="10"/>
    </location>
</feature>
<dbReference type="Gene3D" id="3.40.50.300">
    <property type="entry name" value="P-loop containing nucleotide triphosphate hydrolases"/>
    <property type="match status" value="2"/>
</dbReference>
<evidence type="ECO:0000256" key="10">
    <source>
        <dbReference type="ARBA" id="ARBA00022806"/>
    </source>
</evidence>
<evidence type="ECO:0000256" key="5">
    <source>
        <dbReference type="ARBA" id="ARBA00012551"/>
    </source>
</evidence>
<keyword evidence="8" id="KW-0547">Nucleotide-binding</keyword>
<organism evidence="19 20">
    <name type="scientific">Metarhizium humberi</name>
    <dbReference type="NCBI Taxonomy" id="2596975"/>
    <lineage>
        <taxon>Eukaryota</taxon>
        <taxon>Fungi</taxon>
        <taxon>Dikarya</taxon>
        <taxon>Ascomycota</taxon>
        <taxon>Pezizomycotina</taxon>
        <taxon>Sordariomycetes</taxon>
        <taxon>Hypocreomycetidae</taxon>
        <taxon>Hypocreales</taxon>
        <taxon>Clavicipitaceae</taxon>
        <taxon>Metarhizium</taxon>
    </lineage>
</organism>
<feature type="region of interest" description="Disordered" evidence="16">
    <location>
        <begin position="822"/>
        <end position="856"/>
    </location>
</feature>
<keyword evidence="6" id="KW-0963">Cytoplasm</keyword>
<keyword evidence="9" id="KW-0378">Hydrolase</keyword>
<evidence type="ECO:0000256" key="11">
    <source>
        <dbReference type="ARBA" id="ARBA00022840"/>
    </source>
</evidence>
<dbReference type="GO" id="GO:0003723">
    <property type="term" value="F:RNA binding"/>
    <property type="evidence" value="ECO:0007669"/>
    <property type="project" value="InterPro"/>
</dbReference>
<protein>
    <recommendedName>
        <fullName evidence="5">DNA helicase</fullName>
        <ecNumber evidence="5">3.6.4.12</ecNumber>
    </recommendedName>
</protein>
<evidence type="ECO:0000256" key="2">
    <source>
        <dbReference type="ARBA" id="ARBA00004127"/>
    </source>
</evidence>
<dbReference type="EMBL" id="JACEFI010000002">
    <property type="protein sequence ID" value="KAH0601074.1"/>
    <property type="molecule type" value="Genomic_DNA"/>
</dbReference>
<evidence type="ECO:0000259" key="17">
    <source>
        <dbReference type="SMART" id="SM00382"/>
    </source>
</evidence>
<proteinExistence type="inferred from homology"/>
<dbReference type="InterPro" id="IPR047187">
    <property type="entry name" value="SF1_C_Upf1"/>
</dbReference>
<dbReference type="GO" id="GO:0016787">
    <property type="term" value="F:hydrolase activity"/>
    <property type="evidence" value="ECO:0007669"/>
    <property type="project" value="UniProtKB-KW"/>
</dbReference>
<evidence type="ECO:0000256" key="8">
    <source>
        <dbReference type="ARBA" id="ARBA00022741"/>
    </source>
</evidence>
<keyword evidence="14" id="KW-0539">Nucleus</keyword>
<dbReference type="InterPro" id="IPR003593">
    <property type="entry name" value="AAA+_ATPase"/>
</dbReference>
<dbReference type="SUPFAM" id="SSF52540">
    <property type="entry name" value="P-loop containing nucleoside triphosphate hydrolases"/>
    <property type="match status" value="1"/>
</dbReference>